<keyword evidence="3 4" id="KW-0288">FMN</keyword>
<dbReference type="Pfam" id="PF02441">
    <property type="entry name" value="Flavoprotein"/>
    <property type="match status" value="1"/>
</dbReference>
<keyword evidence="10" id="KW-1185">Reference proteome</keyword>
<feature type="binding site" evidence="3">
    <location>
        <position position="348"/>
    </location>
    <ligand>
        <name>CTP</name>
        <dbReference type="ChEBI" id="CHEBI:37563"/>
    </ligand>
</feature>
<dbReference type="SUPFAM" id="SSF52507">
    <property type="entry name" value="Homo-oligomeric flavin-containing Cys decarboxylases, HFCD"/>
    <property type="match status" value="1"/>
</dbReference>
<dbReference type="Proteomes" id="UP000521676">
    <property type="component" value="Unassembled WGS sequence"/>
</dbReference>
<dbReference type="GO" id="GO:0071513">
    <property type="term" value="C:phosphopantothenoylcysteine decarboxylase complex"/>
    <property type="evidence" value="ECO:0007669"/>
    <property type="project" value="TreeGrafter"/>
</dbReference>
<comment type="caution">
    <text evidence="3">Lacks conserved residue(s) required for the propagation of feature annotation.</text>
</comment>
<feature type="domain" description="Flavoprotein" evidence="5">
    <location>
        <begin position="7"/>
        <end position="177"/>
    </location>
</feature>
<evidence type="ECO:0000256" key="4">
    <source>
        <dbReference type="RuleBase" id="RU364078"/>
    </source>
</evidence>
<dbReference type="GO" id="GO:0010181">
    <property type="term" value="F:FMN binding"/>
    <property type="evidence" value="ECO:0007669"/>
    <property type="project" value="UniProtKB-UniRule"/>
</dbReference>
<evidence type="ECO:0000256" key="3">
    <source>
        <dbReference type="HAMAP-Rule" id="MF_02225"/>
    </source>
</evidence>
<keyword evidence="3" id="KW-0479">Metal-binding</keyword>
<dbReference type="GO" id="GO:0015941">
    <property type="term" value="P:pantothenate catabolic process"/>
    <property type="evidence" value="ECO:0007669"/>
    <property type="project" value="InterPro"/>
</dbReference>
<dbReference type="EMBL" id="CP128399">
    <property type="protein sequence ID" value="WJW67737.1"/>
    <property type="molecule type" value="Genomic_DNA"/>
</dbReference>
<dbReference type="Gene3D" id="3.40.50.1950">
    <property type="entry name" value="Flavin prenyltransferase-like"/>
    <property type="match status" value="1"/>
</dbReference>
<comment type="cofactor">
    <cofactor evidence="3">
        <name>Mg(2+)</name>
        <dbReference type="ChEBI" id="CHEBI:18420"/>
    </cofactor>
</comment>
<gene>
    <name evidence="3 7" type="primary">coaBC</name>
    <name evidence="7" type="ORF">HXX08_08345</name>
    <name evidence="8" type="ORF">OZ401_001012</name>
</gene>
<keyword evidence="1 3" id="KW-0210">Decarboxylase</keyword>
<proteinExistence type="inferred from homology"/>
<feature type="region of interest" description="Phosphopantothenate--cysteine ligase" evidence="3">
    <location>
        <begin position="192"/>
        <end position="406"/>
    </location>
</feature>
<dbReference type="Pfam" id="PF04127">
    <property type="entry name" value="DFP"/>
    <property type="match status" value="1"/>
</dbReference>
<dbReference type="PANTHER" id="PTHR14359">
    <property type="entry name" value="HOMO-OLIGOMERIC FLAVIN CONTAINING CYS DECARBOXYLASE FAMILY"/>
    <property type="match status" value="1"/>
</dbReference>
<dbReference type="RefSeq" id="WP_341469627.1">
    <property type="nucleotide sequence ID" value="NZ_CP128399.1"/>
</dbReference>
<name>A0A8T7LY10_9CHLR</name>
<feature type="region of interest" description="Phosphopantothenoylcysteine decarboxylase" evidence="3">
    <location>
        <begin position="1"/>
        <end position="191"/>
    </location>
</feature>
<feature type="binding site" evidence="3">
    <location>
        <position position="294"/>
    </location>
    <ligand>
        <name>CTP</name>
        <dbReference type="ChEBI" id="CHEBI:37563"/>
    </ligand>
</feature>
<evidence type="ECO:0000259" key="5">
    <source>
        <dbReference type="Pfam" id="PF02441"/>
    </source>
</evidence>
<sequence length="406" mass="43544">MTLKDRNILLGVSGGIAAYKVAQLARDLTKEGAKVDVVMTEAATRFVTPLTFQALTHRKVYTDLWQEWTEEEKGHVTLAHRAELAVIAPATADIIARLAQGLANDILTTSILGCTAPLIIVPAMESNMYQHPATQQNLATLRERGAFILEPGVGMLASGASGVGRMPEPEEILGYIRLALGKNSGDLIGKRLIITAGGTQEPLDPVRYLGNRSSGQMGYALAQAALERGADVTLISGPVNLKPPVGCKFVSVKTAREMEAAVQRALFEDELPADVLVMAAAVADFRPVTSSDHKIKKDKTAPTIELTLNPDILGGLKDAPGLEKLLRVGFAAETDDLHANAEKKLNNKNLDMIVANEAVSSIGHSDNQVTLIERGGIITEFERKPKRAVAELILDKVVELLAKKTA</sequence>
<evidence type="ECO:0000259" key="6">
    <source>
        <dbReference type="Pfam" id="PF04127"/>
    </source>
</evidence>
<keyword evidence="3 4" id="KW-0436">Ligase</keyword>
<dbReference type="AlphaFoldDB" id="A0A8T7LY10"/>
<feature type="binding site" evidence="3">
    <location>
        <position position="344"/>
    </location>
    <ligand>
        <name>CTP</name>
        <dbReference type="ChEBI" id="CHEBI:37563"/>
    </ligand>
</feature>
<comment type="function">
    <text evidence="4">Catalyzes two steps in the biosynthesis of coenzyme A. In the first step cysteine is conjugated to 4'-phosphopantothenate to form 4-phosphopantothenoylcysteine, in the latter compound is decarboxylated to form 4'-phosphopantotheine.</text>
</comment>
<comment type="pathway">
    <text evidence="3 4">Cofactor biosynthesis; coenzyme A biosynthesis; CoA from (R)-pantothenate: step 2/5.</text>
</comment>
<comment type="similarity">
    <text evidence="3 4">In the N-terminal section; belongs to the HFCD (homo-oligomeric flavin containing Cys decarboxylase) superfamily.</text>
</comment>
<organism evidence="7 9">
    <name type="scientific">Candidatus Chlorohelix allophototropha</name>
    <dbReference type="NCBI Taxonomy" id="3003348"/>
    <lineage>
        <taxon>Bacteria</taxon>
        <taxon>Bacillati</taxon>
        <taxon>Chloroflexota</taxon>
        <taxon>Chloroflexia</taxon>
        <taxon>Candidatus Chloroheliales</taxon>
        <taxon>Candidatus Chloroheliaceae</taxon>
        <taxon>Candidatus Chlorohelix</taxon>
    </lineage>
</organism>
<keyword evidence="2 3" id="KW-0456">Lyase</keyword>
<dbReference type="EC" id="4.1.1.36" evidence="3"/>
<feature type="binding site" evidence="3">
    <location>
        <position position="330"/>
    </location>
    <ligand>
        <name>CTP</name>
        <dbReference type="ChEBI" id="CHEBI:37563"/>
    </ligand>
</feature>
<comment type="function">
    <text evidence="3">Catalyzes two sequential steps in the biosynthesis of coenzyme A. In the first step cysteine is conjugated to 4'-phosphopantothenate to form 4-phosphopantothenoylcysteine. In the second step the latter compound is decarboxylated to form 4'-phosphopantotheine.</text>
</comment>
<keyword evidence="3 4" id="KW-0285">Flavoprotein</keyword>
<dbReference type="InterPro" id="IPR005252">
    <property type="entry name" value="CoaBC"/>
</dbReference>
<feature type="domain" description="DNA/pantothenate metabolism flavoprotein C-terminal" evidence="6">
    <location>
        <begin position="188"/>
        <end position="399"/>
    </location>
</feature>
<dbReference type="GO" id="GO:0015937">
    <property type="term" value="P:coenzyme A biosynthetic process"/>
    <property type="evidence" value="ECO:0007669"/>
    <property type="project" value="UniProtKB-UniRule"/>
</dbReference>
<comment type="cofactor">
    <cofactor evidence="3">
        <name>FMN</name>
        <dbReference type="ChEBI" id="CHEBI:58210"/>
    </cofactor>
    <text evidence="3">Binds 1 FMN per subunit.</text>
</comment>
<reference evidence="8" key="2">
    <citation type="journal article" date="2024" name="Nature">
        <title>Anoxygenic phototroph of the Chloroflexota uses a type I reaction centre.</title>
        <authorList>
            <person name="Tsuji J.M."/>
            <person name="Shaw N.A."/>
            <person name="Nagashima S."/>
            <person name="Venkiteswaran J.J."/>
            <person name="Schiff S.L."/>
            <person name="Watanabe T."/>
            <person name="Fukui M."/>
            <person name="Hanada S."/>
            <person name="Tank M."/>
            <person name="Neufeld J.D."/>
        </authorList>
    </citation>
    <scope>NUCLEOTIDE SEQUENCE</scope>
    <source>
        <strain evidence="8">L227-S17</strain>
    </source>
</reference>
<evidence type="ECO:0000313" key="10">
    <source>
        <dbReference type="Proteomes" id="UP001431572"/>
    </source>
</evidence>
<evidence type="ECO:0000313" key="9">
    <source>
        <dbReference type="Proteomes" id="UP000521676"/>
    </source>
</evidence>
<dbReference type="InterPro" id="IPR035929">
    <property type="entry name" value="CoaB-like_sf"/>
</dbReference>
<dbReference type="SUPFAM" id="SSF102645">
    <property type="entry name" value="CoaB-like"/>
    <property type="match status" value="1"/>
</dbReference>
<comment type="pathway">
    <text evidence="3 4">Cofactor biosynthesis; coenzyme A biosynthesis; CoA from (R)-pantothenate: step 3/5.</text>
</comment>
<dbReference type="PANTHER" id="PTHR14359:SF6">
    <property type="entry name" value="PHOSPHOPANTOTHENOYLCYSTEINE DECARBOXYLASE"/>
    <property type="match status" value="1"/>
</dbReference>
<evidence type="ECO:0000256" key="1">
    <source>
        <dbReference type="ARBA" id="ARBA00022793"/>
    </source>
</evidence>
<evidence type="ECO:0000256" key="2">
    <source>
        <dbReference type="ARBA" id="ARBA00023239"/>
    </source>
</evidence>
<feature type="binding site" evidence="3">
    <location>
        <begin position="310"/>
        <end position="313"/>
    </location>
    <ligand>
        <name>CTP</name>
        <dbReference type="ChEBI" id="CHEBI:37563"/>
    </ligand>
</feature>
<keyword evidence="3" id="KW-0460">Magnesium</keyword>
<keyword evidence="3" id="KW-0511">Multifunctional enzyme</keyword>
<comment type="catalytic activity">
    <reaction evidence="3 4">
        <text>N-[(R)-4-phosphopantothenoyl]-L-cysteine + H(+) = (R)-4'-phosphopantetheine + CO2</text>
        <dbReference type="Rhea" id="RHEA:16793"/>
        <dbReference type="ChEBI" id="CHEBI:15378"/>
        <dbReference type="ChEBI" id="CHEBI:16526"/>
        <dbReference type="ChEBI" id="CHEBI:59458"/>
        <dbReference type="ChEBI" id="CHEBI:61723"/>
        <dbReference type="EC" id="4.1.1.36"/>
    </reaction>
</comment>
<dbReference type="InterPro" id="IPR036551">
    <property type="entry name" value="Flavin_trans-like"/>
</dbReference>
<dbReference type="GO" id="GO:0004633">
    <property type="term" value="F:phosphopantothenoylcysteine decarboxylase activity"/>
    <property type="evidence" value="ECO:0007669"/>
    <property type="project" value="UniProtKB-UniRule"/>
</dbReference>
<comment type="catalytic activity">
    <reaction evidence="3 4">
        <text>(R)-4'-phosphopantothenate + L-cysteine + CTP = N-[(R)-4-phosphopantothenoyl]-L-cysteine + CMP + diphosphate + H(+)</text>
        <dbReference type="Rhea" id="RHEA:19397"/>
        <dbReference type="ChEBI" id="CHEBI:10986"/>
        <dbReference type="ChEBI" id="CHEBI:15378"/>
        <dbReference type="ChEBI" id="CHEBI:33019"/>
        <dbReference type="ChEBI" id="CHEBI:35235"/>
        <dbReference type="ChEBI" id="CHEBI:37563"/>
        <dbReference type="ChEBI" id="CHEBI:59458"/>
        <dbReference type="ChEBI" id="CHEBI:60377"/>
        <dbReference type="EC" id="6.3.2.5"/>
    </reaction>
</comment>
<dbReference type="EMBL" id="JACATZ010000001">
    <property type="protein sequence ID" value="NWJ45873.1"/>
    <property type="molecule type" value="Genomic_DNA"/>
</dbReference>
<protein>
    <recommendedName>
        <fullName evidence="3">Coenzyme A biosynthesis bifunctional protein CoaBC</fullName>
    </recommendedName>
    <alternativeName>
        <fullName evidence="3">DNA/pantothenate metabolism flavoprotein</fullName>
    </alternativeName>
    <alternativeName>
        <fullName evidence="3">Phosphopantothenoylcysteine synthetase/decarboxylase</fullName>
        <shortName evidence="3">PPCS-PPCDC</shortName>
    </alternativeName>
    <domain>
        <recommendedName>
            <fullName evidence="3">Phosphopantothenoylcysteine decarboxylase</fullName>
            <shortName evidence="3">PPC decarboxylase</shortName>
            <shortName evidence="3">PPC-DC</shortName>
            <ecNumber evidence="3">4.1.1.36</ecNumber>
        </recommendedName>
        <alternativeName>
            <fullName evidence="3">CoaC</fullName>
        </alternativeName>
    </domain>
    <domain>
        <recommendedName>
            <fullName evidence="3">Phosphopantothenate--cysteine ligase</fullName>
            <ecNumber evidence="3">6.3.2.5</ecNumber>
        </recommendedName>
        <alternativeName>
            <fullName evidence="3">CoaB</fullName>
        </alternativeName>
        <alternativeName>
            <fullName evidence="3">Phosphopantothenoylcysteine synthetase</fullName>
            <shortName evidence="3">PPC synthetase</shortName>
            <shortName evidence="3">PPC-S</shortName>
        </alternativeName>
    </domain>
</protein>
<dbReference type="InterPro" id="IPR003382">
    <property type="entry name" value="Flavoprotein"/>
</dbReference>
<comment type="similarity">
    <text evidence="3 4">In the C-terminal section; belongs to the PPC synthetase family.</text>
</comment>
<evidence type="ECO:0000313" key="8">
    <source>
        <dbReference type="EMBL" id="WJW67737.1"/>
    </source>
</evidence>
<dbReference type="GO" id="GO:0004632">
    <property type="term" value="F:phosphopantothenate--cysteine ligase activity"/>
    <property type="evidence" value="ECO:0007669"/>
    <property type="project" value="UniProtKB-UniRule"/>
</dbReference>
<dbReference type="GO" id="GO:0046872">
    <property type="term" value="F:metal ion binding"/>
    <property type="evidence" value="ECO:0007669"/>
    <property type="project" value="UniProtKB-KW"/>
</dbReference>
<dbReference type="EC" id="6.3.2.5" evidence="3"/>
<dbReference type="HAMAP" id="MF_02225">
    <property type="entry name" value="CoaBC"/>
    <property type="match status" value="1"/>
</dbReference>
<dbReference type="Proteomes" id="UP001431572">
    <property type="component" value="Chromosome 1"/>
</dbReference>
<feature type="binding site" evidence="3">
    <location>
        <position position="284"/>
    </location>
    <ligand>
        <name>CTP</name>
        <dbReference type="ChEBI" id="CHEBI:37563"/>
    </ligand>
</feature>
<dbReference type="NCBIfam" id="TIGR00521">
    <property type="entry name" value="coaBC_dfp"/>
    <property type="match status" value="1"/>
</dbReference>
<evidence type="ECO:0000313" key="7">
    <source>
        <dbReference type="EMBL" id="NWJ45873.1"/>
    </source>
</evidence>
<accession>A0A8T7LY10</accession>
<dbReference type="Gene3D" id="3.40.50.10300">
    <property type="entry name" value="CoaB-like"/>
    <property type="match status" value="1"/>
</dbReference>
<reference evidence="7 9" key="1">
    <citation type="submission" date="2020-06" db="EMBL/GenBank/DDBJ databases">
        <title>Anoxygenic phototrophic Chloroflexota member uses a Type I reaction center.</title>
        <authorList>
            <person name="Tsuji J.M."/>
            <person name="Shaw N.A."/>
            <person name="Nagashima S."/>
            <person name="Venkiteswaran J."/>
            <person name="Schiff S.L."/>
            <person name="Hanada S."/>
            <person name="Tank M."/>
            <person name="Neufeld J.D."/>
        </authorList>
    </citation>
    <scope>NUCLEOTIDE SEQUENCE [LARGE SCALE GENOMIC DNA]</scope>
    <source>
        <strain evidence="7">L227-S17</strain>
    </source>
</reference>
<dbReference type="InterPro" id="IPR007085">
    <property type="entry name" value="DNA/pantothenate-metab_flavo_C"/>
</dbReference>